<dbReference type="InterPro" id="IPR036390">
    <property type="entry name" value="WH_DNA-bd_sf"/>
</dbReference>
<dbReference type="Proteomes" id="UP000663937">
    <property type="component" value="Chromosome"/>
</dbReference>
<dbReference type="InterPro" id="IPR036388">
    <property type="entry name" value="WH-like_DNA-bd_sf"/>
</dbReference>
<dbReference type="InterPro" id="IPR011991">
    <property type="entry name" value="ArsR-like_HTH"/>
</dbReference>
<evidence type="ECO:0000313" key="1">
    <source>
        <dbReference type="EMBL" id="QTE30974.1"/>
    </source>
</evidence>
<dbReference type="EMBL" id="CP071868">
    <property type="protein sequence ID" value="QTE30974.1"/>
    <property type="molecule type" value="Genomic_DNA"/>
</dbReference>
<evidence type="ECO:0000313" key="2">
    <source>
        <dbReference type="Proteomes" id="UP000663937"/>
    </source>
</evidence>
<dbReference type="RefSeq" id="WP_227425356.1">
    <property type="nucleotide sequence ID" value="NZ_CP071868.1"/>
</dbReference>
<proteinExistence type="predicted"/>
<dbReference type="Gene3D" id="1.10.10.10">
    <property type="entry name" value="Winged helix-like DNA-binding domain superfamily/Winged helix DNA-binding domain"/>
    <property type="match status" value="1"/>
</dbReference>
<name>A0A8A4ZGF4_9MICO</name>
<reference evidence="1" key="1">
    <citation type="submission" date="2021-03" db="EMBL/GenBank/DDBJ databases">
        <title>Pengzhenrongella sicca gen. nov., sp. nov., a new member of suborder Micrococcineae isolated from High-Arctic tundra soil.</title>
        <authorList>
            <person name="Peng F."/>
        </authorList>
    </citation>
    <scope>NUCLEOTIDE SEQUENCE</scope>
    <source>
        <strain evidence="1">LRZ-2</strain>
    </source>
</reference>
<dbReference type="KEGG" id="psic:J4E96_08645"/>
<gene>
    <name evidence="1" type="ORF">J4E96_08645</name>
</gene>
<dbReference type="AlphaFoldDB" id="A0A8A4ZGF4"/>
<sequence length="239" mass="24722">MALEPIDSRTHRVLSGVSRVAVLEALRAGPDPLDVESLAGRVGLHPNTVRSHLDQLVEAGLVTSSIQPRTTPGRPRLQFRAVAAADAGPADSYKVLAEILASGIRGAGSEPGEVAVAAGRQWGHQVAPDHGGTPDAAAALGHIVTLLDDIGFAPTVSATPDPTAPTVIELHRCPFMDVAREHTDVVCAVHLGLIQGALDQMHAPPTAVRLEPFVRRDLCLVHVSPVPVGSTADAIGAGA</sequence>
<dbReference type="SUPFAM" id="SSF46785">
    <property type="entry name" value="Winged helix' DNA-binding domain"/>
    <property type="match status" value="1"/>
</dbReference>
<organism evidence="1 2">
    <name type="scientific">Pengzhenrongella sicca</name>
    <dbReference type="NCBI Taxonomy" id="2819238"/>
    <lineage>
        <taxon>Bacteria</taxon>
        <taxon>Bacillati</taxon>
        <taxon>Actinomycetota</taxon>
        <taxon>Actinomycetes</taxon>
        <taxon>Micrococcales</taxon>
        <taxon>Pengzhenrongella</taxon>
    </lineage>
</organism>
<keyword evidence="2" id="KW-1185">Reference proteome</keyword>
<dbReference type="Pfam" id="PF12840">
    <property type="entry name" value="HTH_20"/>
    <property type="match status" value="1"/>
</dbReference>
<dbReference type="CDD" id="cd00090">
    <property type="entry name" value="HTH_ARSR"/>
    <property type="match status" value="1"/>
</dbReference>
<protein>
    <submittedName>
        <fullName evidence="1">Helix-turn-helix domain-containing protein</fullName>
    </submittedName>
</protein>
<accession>A0A8A4ZGF4</accession>